<keyword evidence="7" id="KW-0653">Protein transport</keyword>
<dbReference type="EMBL" id="ACQT01000027">
    <property type="protein sequence ID" value="EER61094.1"/>
    <property type="molecule type" value="Genomic_DNA"/>
</dbReference>
<protein>
    <recommendedName>
        <fullName evidence="4">Outer-membrane lipoprotein LolB</fullName>
    </recommendedName>
</protein>
<dbReference type="SUPFAM" id="SSF89392">
    <property type="entry name" value="Prokaryotic lipoproteins and lipoprotein localization factors"/>
    <property type="match status" value="1"/>
</dbReference>
<organism evidence="13 14">
    <name type="scientific">Acidovorax delafieldii 2AN</name>
    <dbReference type="NCBI Taxonomy" id="573060"/>
    <lineage>
        <taxon>Bacteria</taxon>
        <taxon>Pseudomonadati</taxon>
        <taxon>Pseudomonadota</taxon>
        <taxon>Betaproteobacteria</taxon>
        <taxon>Burkholderiales</taxon>
        <taxon>Comamonadaceae</taxon>
        <taxon>Acidovorax</taxon>
    </lineage>
</organism>
<evidence type="ECO:0000256" key="8">
    <source>
        <dbReference type="ARBA" id="ARBA00023136"/>
    </source>
</evidence>
<reference evidence="13 14" key="1">
    <citation type="submission" date="2009-05" db="EMBL/GenBank/DDBJ databases">
        <title>The draft genome of Acidovorax delafieldii 2AN.</title>
        <authorList>
            <consortium name="US DOE Joint Genome Institute (JGI-PGF)"/>
            <person name="Lucas S."/>
            <person name="Copeland A."/>
            <person name="Lapidus A."/>
            <person name="Glavina del Rio T."/>
            <person name="Tice H."/>
            <person name="Bruce D."/>
            <person name="Goodwin L."/>
            <person name="Pitluck S."/>
            <person name="Larimer F."/>
            <person name="Land M.L."/>
            <person name="Hauser L."/>
            <person name="Shelobolina E.S."/>
            <person name="Picardal F."/>
            <person name="Roden E."/>
            <person name="Emerson D."/>
        </authorList>
    </citation>
    <scope>NUCLEOTIDE SEQUENCE [LARGE SCALE GENOMIC DNA]</scope>
    <source>
        <strain evidence="13 14">2AN</strain>
    </source>
</reference>
<sequence>MQRAFSERLPSGPGHRLARRAPLWLLSLVLVLLTGCAQPGPAPENLGRTLWVGRLALQVEGQASQSFSASFELSGTAQQGRFEVFTPLGGTLAQLRWGAGHAELITAEQTRQSESLDALLQEALGADIPVAALFSWLEGNPATAQGWQADLSAIAQGRLVAYRFAPQPQATLRIALTH</sequence>
<evidence type="ECO:0000256" key="10">
    <source>
        <dbReference type="ARBA" id="ARBA00023186"/>
    </source>
</evidence>
<evidence type="ECO:0000256" key="11">
    <source>
        <dbReference type="ARBA" id="ARBA00023237"/>
    </source>
</evidence>
<comment type="subcellular location">
    <subcellularLocation>
        <location evidence="1">Cell outer membrane</location>
        <topology evidence="1">Lipid-anchor</topology>
    </subcellularLocation>
</comment>
<accession>C5T371</accession>
<name>C5T371_ACIDE</name>
<keyword evidence="6" id="KW-0732">Signal</keyword>
<keyword evidence="5" id="KW-0813">Transport</keyword>
<evidence type="ECO:0000256" key="7">
    <source>
        <dbReference type="ARBA" id="ARBA00022927"/>
    </source>
</evidence>
<dbReference type="GO" id="GO:0015031">
    <property type="term" value="P:protein transport"/>
    <property type="evidence" value="ECO:0007669"/>
    <property type="project" value="UniProtKB-KW"/>
</dbReference>
<comment type="similarity">
    <text evidence="2">Belongs to the LolB family.</text>
</comment>
<evidence type="ECO:0000256" key="4">
    <source>
        <dbReference type="ARBA" id="ARBA00016202"/>
    </source>
</evidence>
<comment type="caution">
    <text evidence="13">The sequence shown here is derived from an EMBL/GenBank/DDBJ whole genome shotgun (WGS) entry which is preliminary data.</text>
</comment>
<evidence type="ECO:0000256" key="6">
    <source>
        <dbReference type="ARBA" id="ARBA00022729"/>
    </source>
</evidence>
<evidence type="ECO:0000256" key="5">
    <source>
        <dbReference type="ARBA" id="ARBA00022448"/>
    </source>
</evidence>
<dbReference type="Proteomes" id="UP000003856">
    <property type="component" value="Unassembled WGS sequence"/>
</dbReference>
<keyword evidence="12 13" id="KW-0449">Lipoprotein</keyword>
<gene>
    <name evidence="13" type="ORF">AcdelDRAFT_1351</name>
</gene>
<dbReference type="InterPro" id="IPR004565">
    <property type="entry name" value="OM_lipoprot_LolB"/>
</dbReference>
<evidence type="ECO:0000256" key="3">
    <source>
        <dbReference type="ARBA" id="ARBA00011245"/>
    </source>
</evidence>
<dbReference type="OrthoDB" id="5296388at2"/>
<evidence type="ECO:0000256" key="2">
    <source>
        <dbReference type="ARBA" id="ARBA00009696"/>
    </source>
</evidence>
<evidence type="ECO:0000256" key="9">
    <source>
        <dbReference type="ARBA" id="ARBA00023139"/>
    </source>
</evidence>
<dbReference type="GO" id="GO:0009279">
    <property type="term" value="C:cell outer membrane"/>
    <property type="evidence" value="ECO:0007669"/>
    <property type="project" value="UniProtKB-SubCell"/>
</dbReference>
<dbReference type="PATRIC" id="fig|573060.9.peg.3837"/>
<evidence type="ECO:0000256" key="12">
    <source>
        <dbReference type="ARBA" id="ARBA00023288"/>
    </source>
</evidence>
<keyword evidence="11" id="KW-0998">Cell outer membrane</keyword>
<evidence type="ECO:0000256" key="1">
    <source>
        <dbReference type="ARBA" id="ARBA00004459"/>
    </source>
</evidence>
<keyword evidence="9" id="KW-0564">Palmitate</keyword>
<keyword evidence="8" id="KW-0472">Membrane</keyword>
<dbReference type="Pfam" id="PF03550">
    <property type="entry name" value="LolB"/>
    <property type="match status" value="1"/>
</dbReference>
<proteinExistence type="inferred from homology"/>
<evidence type="ECO:0000313" key="14">
    <source>
        <dbReference type="Proteomes" id="UP000003856"/>
    </source>
</evidence>
<dbReference type="AlphaFoldDB" id="C5T371"/>
<dbReference type="InterPro" id="IPR029046">
    <property type="entry name" value="LolA/LolB/LppX"/>
</dbReference>
<keyword evidence="14" id="KW-1185">Reference proteome</keyword>
<comment type="subunit">
    <text evidence="3">Monomer.</text>
</comment>
<evidence type="ECO:0000313" key="13">
    <source>
        <dbReference type="EMBL" id="EER61094.1"/>
    </source>
</evidence>
<dbReference type="Gene3D" id="2.50.20.10">
    <property type="entry name" value="Lipoprotein localisation LolA/LolB/LppX"/>
    <property type="match status" value="1"/>
</dbReference>
<keyword evidence="10" id="KW-0143">Chaperone</keyword>